<dbReference type="InterPro" id="IPR038626">
    <property type="entry name" value="Rof-like_sf"/>
</dbReference>
<sequence length="80" mass="9095">MADDYQPIACGFYDELGIRMMRGHTCTLLLEVDDDTEEVTAVITDIYSDGDEEFAELNGSRRIRLDRIARVDHVTRPNAC</sequence>
<dbReference type="EMBL" id="PDEQ01000004">
    <property type="protein sequence ID" value="PEN13655.1"/>
    <property type="molecule type" value="Genomic_DNA"/>
</dbReference>
<dbReference type="SUPFAM" id="SSF101744">
    <property type="entry name" value="Rof/RNase P subunit-like"/>
    <property type="match status" value="1"/>
</dbReference>
<evidence type="ECO:0008006" key="3">
    <source>
        <dbReference type="Google" id="ProtNLM"/>
    </source>
</evidence>
<evidence type="ECO:0000313" key="1">
    <source>
        <dbReference type="EMBL" id="PEN13655.1"/>
    </source>
</evidence>
<gene>
    <name evidence="1" type="ORF">CRI94_10145</name>
</gene>
<dbReference type="RefSeq" id="WP_098075579.1">
    <property type="nucleotide sequence ID" value="NZ_PDEQ01000004.1"/>
</dbReference>
<dbReference type="Proteomes" id="UP000220102">
    <property type="component" value="Unassembled WGS sequence"/>
</dbReference>
<name>A0A2A8CY85_9BACT</name>
<dbReference type="OrthoDB" id="5344363at2"/>
<dbReference type="Gene3D" id="2.30.30.400">
    <property type="entry name" value="Rof-like"/>
    <property type="match status" value="1"/>
</dbReference>
<dbReference type="AlphaFoldDB" id="A0A2A8CY85"/>
<evidence type="ECO:0000313" key="2">
    <source>
        <dbReference type="Proteomes" id="UP000220102"/>
    </source>
</evidence>
<comment type="caution">
    <text evidence="1">The sequence shown here is derived from an EMBL/GenBank/DDBJ whole genome shotgun (WGS) entry which is preliminary data.</text>
</comment>
<proteinExistence type="predicted"/>
<keyword evidence="2" id="KW-1185">Reference proteome</keyword>
<reference evidence="1 2" key="1">
    <citation type="submission" date="2017-10" db="EMBL/GenBank/DDBJ databases">
        <title>Draft genome of Longibacter Salinarum.</title>
        <authorList>
            <person name="Goh K.M."/>
            <person name="Shamsir M.S."/>
            <person name="Lim S.W."/>
        </authorList>
    </citation>
    <scope>NUCLEOTIDE SEQUENCE [LARGE SCALE GENOMIC DNA]</scope>
    <source>
        <strain evidence="1 2">KCTC 52045</strain>
    </source>
</reference>
<dbReference type="InterPro" id="IPR023534">
    <property type="entry name" value="Rof/RNase_P-like"/>
</dbReference>
<organism evidence="1 2">
    <name type="scientific">Longibacter salinarum</name>
    <dbReference type="NCBI Taxonomy" id="1850348"/>
    <lineage>
        <taxon>Bacteria</taxon>
        <taxon>Pseudomonadati</taxon>
        <taxon>Rhodothermota</taxon>
        <taxon>Rhodothermia</taxon>
        <taxon>Rhodothermales</taxon>
        <taxon>Salisaetaceae</taxon>
        <taxon>Longibacter</taxon>
    </lineage>
</organism>
<accession>A0A2A8CY85</accession>
<protein>
    <recommendedName>
        <fullName evidence="3">Transcriptional antiterminator, Rof</fullName>
    </recommendedName>
</protein>